<dbReference type="Gene3D" id="1.10.510.10">
    <property type="entry name" value="Transferase(Phosphotransferase) domain 1"/>
    <property type="match status" value="1"/>
</dbReference>
<dbReference type="PANTHER" id="PTHR12149">
    <property type="entry name" value="FRUCTOSAMINE 3 KINASE-RELATED PROTEIN"/>
    <property type="match status" value="1"/>
</dbReference>
<gene>
    <name evidence="2" type="ORF">GCM10009798_03330</name>
</gene>
<keyword evidence="3" id="KW-1185">Reference proteome</keyword>
<evidence type="ECO:0000313" key="2">
    <source>
        <dbReference type="EMBL" id="GAA1947561.1"/>
    </source>
</evidence>
<dbReference type="Pfam" id="PF03881">
    <property type="entry name" value="Fructosamin_kin"/>
    <property type="match status" value="1"/>
</dbReference>
<comment type="caution">
    <text evidence="2">The sequence shown here is derived from an EMBL/GenBank/DDBJ whole genome shotgun (WGS) entry which is preliminary data.</text>
</comment>
<accession>A0ABN2QA12</accession>
<evidence type="ECO:0000313" key="3">
    <source>
        <dbReference type="Proteomes" id="UP001500571"/>
    </source>
</evidence>
<dbReference type="SUPFAM" id="SSF56112">
    <property type="entry name" value="Protein kinase-like (PK-like)"/>
    <property type="match status" value="1"/>
</dbReference>
<dbReference type="InterPro" id="IPR011009">
    <property type="entry name" value="Kinase-like_dom_sf"/>
</dbReference>
<protein>
    <submittedName>
        <fullName evidence="2">Fructosamine kinase family protein</fullName>
    </submittedName>
</protein>
<dbReference type="Proteomes" id="UP001500571">
    <property type="component" value="Unassembled WGS sequence"/>
</dbReference>
<reference evidence="2 3" key="1">
    <citation type="journal article" date="2019" name="Int. J. Syst. Evol. Microbiol.">
        <title>The Global Catalogue of Microorganisms (GCM) 10K type strain sequencing project: providing services to taxonomists for standard genome sequencing and annotation.</title>
        <authorList>
            <consortium name="The Broad Institute Genomics Platform"/>
            <consortium name="The Broad Institute Genome Sequencing Center for Infectious Disease"/>
            <person name="Wu L."/>
            <person name="Ma J."/>
        </authorList>
    </citation>
    <scope>NUCLEOTIDE SEQUENCE [LARGE SCALE GENOMIC DNA]</scope>
    <source>
        <strain evidence="2 3">JCM 15309</strain>
    </source>
</reference>
<dbReference type="RefSeq" id="WP_344041751.1">
    <property type="nucleotide sequence ID" value="NZ_BAAAPB010000001.1"/>
</dbReference>
<comment type="similarity">
    <text evidence="1">Belongs to the fructosamine kinase family.</text>
</comment>
<keyword evidence="1" id="KW-0808">Transferase</keyword>
<dbReference type="InterPro" id="IPR016477">
    <property type="entry name" value="Fructo-/Ketosamine-3-kinase"/>
</dbReference>
<evidence type="ECO:0000256" key="1">
    <source>
        <dbReference type="PIRNR" id="PIRNR006221"/>
    </source>
</evidence>
<dbReference type="EMBL" id="BAAAPB010000001">
    <property type="protein sequence ID" value="GAA1947561.1"/>
    <property type="molecule type" value="Genomic_DNA"/>
</dbReference>
<dbReference type="Gene3D" id="1.20.1270.240">
    <property type="match status" value="1"/>
</dbReference>
<sequence length="288" mass="30899">MSRASVVARRAEELLGTPVVATSPVAGGDIARATKLRLNDGSVALMKTLPHPPAGFFRAEARGLAWLGEAGLPVPELLAAADDCVILRWIEPGKPTGEGADALGRALAAAHQRPCDGFGLEADGFIATLPLPNRTAPTWPEFYATRRLLPYLRLAHDRGALDDAQARTIEAVVPRLDSLLPAEPPARLHGDLWNGNVLWGSDGSAWVIDPAAYCGHREMDLAMLSLFGLPQLERLLDAYDEVHPLGDGWEERIALHQLFPLLVHAALFGAGYGARAATLAARYVPRPT</sequence>
<dbReference type="Gene3D" id="3.30.200.20">
    <property type="entry name" value="Phosphorylase Kinase, domain 1"/>
    <property type="match status" value="1"/>
</dbReference>
<keyword evidence="1 2" id="KW-0418">Kinase</keyword>
<dbReference type="PANTHER" id="PTHR12149:SF8">
    <property type="entry name" value="PROTEIN-RIBULOSAMINE 3-KINASE"/>
    <property type="match status" value="1"/>
</dbReference>
<organism evidence="2 3">
    <name type="scientific">Nocardioides panacihumi</name>
    <dbReference type="NCBI Taxonomy" id="400774"/>
    <lineage>
        <taxon>Bacteria</taxon>
        <taxon>Bacillati</taxon>
        <taxon>Actinomycetota</taxon>
        <taxon>Actinomycetes</taxon>
        <taxon>Propionibacteriales</taxon>
        <taxon>Nocardioidaceae</taxon>
        <taxon>Nocardioides</taxon>
    </lineage>
</organism>
<dbReference type="PIRSF" id="PIRSF006221">
    <property type="entry name" value="Ketosamine-3-kinase"/>
    <property type="match status" value="1"/>
</dbReference>
<dbReference type="GO" id="GO:0016301">
    <property type="term" value="F:kinase activity"/>
    <property type="evidence" value="ECO:0007669"/>
    <property type="project" value="UniProtKB-KW"/>
</dbReference>
<proteinExistence type="inferred from homology"/>
<name>A0ABN2QA12_9ACTN</name>